<proteinExistence type="predicted"/>
<organism evidence="2">
    <name type="scientific">Candidatus Tisiphia endosymbiont of Sergentomyia squamirostris</name>
    <dbReference type="NCBI Taxonomy" id="3113639"/>
    <lineage>
        <taxon>Bacteria</taxon>
        <taxon>Pseudomonadati</taxon>
        <taxon>Pseudomonadota</taxon>
        <taxon>Alphaproteobacteria</taxon>
        <taxon>Rickettsiales</taxon>
        <taxon>Rickettsiaceae</taxon>
        <taxon>Rickettsieae</taxon>
        <taxon>Candidatus Tisiphia</taxon>
    </lineage>
</organism>
<name>A0AAT9G896_9RICK</name>
<accession>A0AAT9G896</accession>
<gene>
    <name evidence="2" type="ORF">DMENIID0002_07090</name>
</gene>
<dbReference type="AlphaFoldDB" id="A0AAT9G896"/>
<dbReference type="EMBL" id="AP029170">
    <property type="protein sequence ID" value="BFD46063.1"/>
    <property type="molecule type" value="Genomic_DNA"/>
</dbReference>
<feature type="region of interest" description="Disordered" evidence="1">
    <location>
        <begin position="127"/>
        <end position="151"/>
    </location>
</feature>
<feature type="compositionally biased region" description="Basic and acidic residues" evidence="1">
    <location>
        <begin position="127"/>
        <end position="137"/>
    </location>
</feature>
<sequence length="174" mass="19800">MTKNYGLFNKYLEKLSNATISKFGSRENVILFLQALCESGNSLSAAKNSAVLPLQLPLIIHQDKYLNKCVKLALQYAVDKAEGVLYDRAINGYEEITYNKDSQPIATKKKYCSKSLLEYLKANSEKYQTRKNDDRSNRKSANAEQKARDKEMVRMITNFEVESYGAESNSSEEK</sequence>
<protein>
    <submittedName>
        <fullName evidence="2">Uncharacterized protein</fullName>
    </submittedName>
</protein>
<evidence type="ECO:0000256" key="1">
    <source>
        <dbReference type="SAM" id="MobiDB-lite"/>
    </source>
</evidence>
<reference evidence="2" key="1">
    <citation type="submission" date="2024-01" db="EMBL/GenBank/DDBJ databases">
        <title>Sequencing the genomes of a sandfly, Sergentomyia squamirostris, and its two endosymbionts.</title>
        <authorList>
            <person name="Itokawa K."/>
            <person name="Sanjoba C."/>
        </authorList>
    </citation>
    <scope>NUCLEOTIDE SEQUENCE</scope>
    <source>
        <strain evidence="2">RiSSQ</strain>
    </source>
</reference>
<evidence type="ECO:0000313" key="2">
    <source>
        <dbReference type="EMBL" id="BFD46063.1"/>
    </source>
</evidence>